<dbReference type="GO" id="GO:0030686">
    <property type="term" value="C:90S preribosome"/>
    <property type="evidence" value="ECO:0007669"/>
    <property type="project" value="TreeGrafter"/>
</dbReference>
<dbReference type="Gene3D" id="1.25.10.10">
    <property type="entry name" value="Leucine-rich Repeat Variant"/>
    <property type="match status" value="3"/>
</dbReference>
<protein>
    <recommendedName>
        <fullName evidence="2">Nucleolar protein 9</fullName>
    </recommendedName>
    <alternativeName>
        <fullName evidence="5 6">Pumilio domain-containing protein NOP9</fullName>
    </alternativeName>
</protein>
<dbReference type="EMBL" id="PNEN01000488">
    <property type="protein sequence ID" value="PPJ57679.1"/>
    <property type="molecule type" value="Genomic_DNA"/>
</dbReference>
<comment type="caution">
    <text evidence="8">The sequence shown here is derived from an EMBL/GenBank/DDBJ whole genome shotgun (WGS) entry which is preliminary data.</text>
</comment>
<gene>
    <name evidence="8" type="ORF">CBER1_00145</name>
</gene>
<dbReference type="GO" id="GO:0000472">
    <property type="term" value="P:endonucleolytic cleavage to generate mature 5'-end of SSU-rRNA from (SSU-rRNA, 5.8S rRNA, LSU-rRNA)"/>
    <property type="evidence" value="ECO:0007669"/>
    <property type="project" value="TreeGrafter"/>
</dbReference>
<evidence type="ECO:0000256" key="3">
    <source>
        <dbReference type="ARBA" id="ARBA00022737"/>
    </source>
</evidence>
<evidence type="ECO:0000256" key="5">
    <source>
        <dbReference type="ARBA" id="ARBA00030932"/>
    </source>
</evidence>
<dbReference type="STRING" id="357750.A0A2S6CD82"/>
<comment type="subcellular location">
    <subcellularLocation>
        <location evidence="1">Nucleus</location>
        <location evidence="1">Nucleolus</location>
    </subcellularLocation>
</comment>
<dbReference type="PANTHER" id="PTHR13102">
    <property type="entry name" value="NUCLEOLAR PROTEIN 9"/>
    <property type="match status" value="1"/>
</dbReference>
<dbReference type="InterPro" id="IPR016024">
    <property type="entry name" value="ARM-type_fold"/>
</dbReference>
<feature type="compositionally biased region" description="Basic and acidic residues" evidence="7">
    <location>
        <begin position="15"/>
        <end position="36"/>
    </location>
</feature>
<dbReference type="Pfam" id="PF22493">
    <property type="entry name" value="PUF_NOP9"/>
    <property type="match status" value="1"/>
</dbReference>
<dbReference type="InterPro" id="IPR040000">
    <property type="entry name" value="NOP9"/>
</dbReference>
<dbReference type="AlphaFoldDB" id="A0A2S6CD82"/>
<dbReference type="GO" id="GO:0000480">
    <property type="term" value="P:endonucleolytic cleavage in 5'-ETS of tricistronic rRNA transcript (SSU-rRNA, 5.8S rRNA, LSU-rRNA)"/>
    <property type="evidence" value="ECO:0007669"/>
    <property type="project" value="TreeGrafter"/>
</dbReference>
<dbReference type="GO" id="GO:0003723">
    <property type="term" value="F:RNA binding"/>
    <property type="evidence" value="ECO:0007669"/>
    <property type="project" value="InterPro"/>
</dbReference>
<keyword evidence="9" id="KW-1185">Reference proteome</keyword>
<feature type="region of interest" description="Disordered" evidence="7">
    <location>
        <begin position="1"/>
        <end position="62"/>
    </location>
</feature>
<dbReference type="InterPro" id="IPR001313">
    <property type="entry name" value="Pumilio_RNA-bd_rpt"/>
</dbReference>
<dbReference type="PANTHER" id="PTHR13102:SF0">
    <property type="entry name" value="NUCLEOLAR PROTEIN 9"/>
    <property type="match status" value="1"/>
</dbReference>
<dbReference type="GO" id="GO:0005730">
    <property type="term" value="C:nucleolus"/>
    <property type="evidence" value="ECO:0007669"/>
    <property type="project" value="UniProtKB-SubCell"/>
</dbReference>
<proteinExistence type="predicted"/>
<feature type="compositionally biased region" description="Polar residues" evidence="7">
    <location>
        <begin position="731"/>
        <end position="748"/>
    </location>
</feature>
<dbReference type="GO" id="GO:0030688">
    <property type="term" value="C:preribosome, small subunit precursor"/>
    <property type="evidence" value="ECO:0007669"/>
    <property type="project" value="TreeGrafter"/>
</dbReference>
<feature type="compositionally biased region" description="Basic residues" evidence="7">
    <location>
        <begin position="1"/>
        <end position="14"/>
    </location>
</feature>
<evidence type="ECO:0000256" key="2">
    <source>
        <dbReference type="ARBA" id="ARBA00016427"/>
    </source>
</evidence>
<dbReference type="SUPFAM" id="SSF48371">
    <property type="entry name" value="ARM repeat"/>
    <property type="match status" value="2"/>
</dbReference>
<organism evidence="8 9">
    <name type="scientific">Cercospora berteroae</name>
    <dbReference type="NCBI Taxonomy" id="357750"/>
    <lineage>
        <taxon>Eukaryota</taxon>
        <taxon>Fungi</taxon>
        <taxon>Dikarya</taxon>
        <taxon>Ascomycota</taxon>
        <taxon>Pezizomycotina</taxon>
        <taxon>Dothideomycetes</taxon>
        <taxon>Dothideomycetidae</taxon>
        <taxon>Mycosphaerellales</taxon>
        <taxon>Mycosphaerellaceae</taxon>
        <taxon>Cercospora</taxon>
    </lineage>
</organism>
<keyword evidence="3" id="KW-0677">Repeat</keyword>
<dbReference type="GO" id="GO:0000447">
    <property type="term" value="P:endonucleolytic cleavage in ITS1 to separate SSU-rRNA from 5.8S rRNA and LSU-rRNA from tricistronic rRNA transcript (SSU-rRNA, 5.8S rRNA, LSU-rRNA)"/>
    <property type="evidence" value="ECO:0007669"/>
    <property type="project" value="TreeGrafter"/>
</dbReference>
<feature type="compositionally biased region" description="Basic and acidic residues" evidence="7">
    <location>
        <begin position="690"/>
        <end position="718"/>
    </location>
</feature>
<evidence type="ECO:0000313" key="9">
    <source>
        <dbReference type="Proteomes" id="UP000237631"/>
    </source>
</evidence>
<evidence type="ECO:0000256" key="6">
    <source>
        <dbReference type="ARBA" id="ARBA00031929"/>
    </source>
</evidence>
<feature type="region of interest" description="Disordered" evidence="7">
    <location>
        <begin position="248"/>
        <end position="270"/>
    </location>
</feature>
<name>A0A2S6CD82_9PEZI</name>
<feature type="compositionally biased region" description="Low complexity" evidence="7">
    <location>
        <begin position="721"/>
        <end position="730"/>
    </location>
</feature>
<dbReference type="Proteomes" id="UP000237631">
    <property type="component" value="Unassembled WGS sequence"/>
</dbReference>
<comment type="function">
    <text evidence="4">RNA-binding nucleolar protein required for pre-rRNA processing. Involved in production of 18S rRNA and assembly of small ribosomal subunit.</text>
</comment>
<dbReference type="SMART" id="SM00025">
    <property type="entry name" value="Pumilio"/>
    <property type="match status" value="6"/>
</dbReference>
<dbReference type="OrthoDB" id="392571at2759"/>
<feature type="compositionally biased region" description="Basic and acidic residues" evidence="7">
    <location>
        <begin position="665"/>
        <end position="674"/>
    </location>
</feature>
<accession>A0A2S6CD82</accession>
<dbReference type="InterPro" id="IPR011989">
    <property type="entry name" value="ARM-like"/>
</dbReference>
<dbReference type="GO" id="GO:0000056">
    <property type="term" value="P:ribosomal small subunit export from nucleus"/>
    <property type="evidence" value="ECO:0007669"/>
    <property type="project" value="TreeGrafter"/>
</dbReference>
<feature type="region of interest" description="Disordered" evidence="7">
    <location>
        <begin position="664"/>
        <end position="748"/>
    </location>
</feature>
<evidence type="ECO:0000256" key="7">
    <source>
        <dbReference type="SAM" id="MobiDB-lite"/>
    </source>
</evidence>
<reference evidence="9" key="1">
    <citation type="journal article" date="2017" name="bioRxiv">
        <title>Conservation of a gene cluster reveals novel cercosporin biosynthetic mechanisms and extends production to the genus Colletotrichum.</title>
        <authorList>
            <person name="de Jonge R."/>
            <person name="Ebert M.K."/>
            <person name="Huitt-Roehl C.R."/>
            <person name="Pal P."/>
            <person name="Suttle J.C."/>
            <person name="Spanner R.E."/>
            <person name="Neubauer J.D."/>
            <person name="Jurick W.M.II."/>
            <person name="Stott K.A."/>
            <person name="Secor G.A."/>
            <person name="Thomma B.P.H.J."/>
            <person name="Van de Peer Y."/>
            <person name="Townsend C.A."/>
            <person name="Bolton M.D."/>
        </authorList>
    </citation>
    <scope>NUCLEOTIDE SEQUENCE [LARGE SCALE GENOMIC DNA]</scope>
    <source>
        <strain evidence="9">CBS538.71</strain>
    </source>
</reference>
<evidence type="ECO:0000313" key="8">
    <source>
        <dbReference type="EMBL" id="PPJ57679.1"/>
    </source>
</evidence>
<evidence type="ECO:0000256" key="4">
    <source>
        <dbReference type="ARBA" id="ARBA00024893"/>
    </source>
</evidence>
<evidence type="ECO:0000256" key="1">
    <source>
        <dbReference type="ARBA" id="ARBA00004604"/>
    </source>
</evidence>
<sequence>MPKALQKRGRRMKRKHDDEHEDPHSESSSKRQKPNDEVEVMEDSAEQSLTMHGDGEGMSSAYPGGAEKAFFGVLDDQEQEFFKNADNLLEQDDFPNAEERAAFLQSVFREADDKALKLAQSQSCSRVLERVIKLSNASQLKGLFQTFSGNFIHLLSHRFASHCCESLFTYAAPHVSDELKAKPSDLKSDNPDDLFVSMENLFLHTLAELEGNFGYLLTEKYASHALRILLLVLAGEPISTESMKSLLRSKRKEGAPGKGGGNEATGKTRPVPKSFSVALEKLISDSVAGLDTDKLRGVATHPNANPTLQVLLTLELAHYGKQRGKEEKSIIRTLLPDEVFTEDCDSAKFLSGLVFDPVGSHLVEKIIQHAPAKLFKSMYKTFFKERLASHVRNEVATHVVCRLLERLGYDDLLEAHEILLPEIPGLLQKHWTAMPRTMIERCAVRDIDTQAIAVQIDQFYSGETGFDIVKMLHMDDNGKEDAAASAHGQVGTASNMAATFFPRPSETNKVQFNILAQTMLIVPGSLSALVLDSLTDLDKEVMLKMAKDYIVTRTLQQALTTKNASMVQRRKLIARFQSNIGEMALDKSASHVVDCIWEGTHGLAFIRERIAEELAENEAALRESACGRAVWKNWKMDIYKRKRQEWIRQSRIKASNDGFQAFSEIEARKEDGPRKTPLQIARERHAQKKMKAEKEEKEPKKEVASEDGSKKVKEEKRSKSSKSSHGSRGSMNGSSTRPQRVQSATASS</sequence>